<dbReference type="InterPro" id="IPR004105">
    <property type="entry name" value="CheA-like_dim"/>
</dbReference>
<dbReference type="Gene3D" id="1.10.287.560">
    <property type="entry name" value="Histidine kinase CheA-like, homodimeric domain"/>
    <property type="match status" value="1"/>
</dbReference>
<dbReference type="Pfam" id="PF02518">
    <property type="entry name" value="HATPase_c"/>
    <property type="match status" value="1"/>
</dbReference>
<evidence type="ECO:0000256" key="5">
    <source>
        <dbReference type="ARBA" id="ARBA00022777"/>
    </source>
</evidence>
<dbReference type="InterPro" id="IPR011006">
    <property type="entry name" value="CheY-like_superfamily"/>
</dbReference>
<feature type="compositionally biased region" description="Basic and acidic residues" evidence="9">
    <location>
        <begin position="1296"/>
        <end position="1339"/>
    </location>
</feature>
<feature type="region of interest" description="Disordered" evidence="9">
    <location>
        <begin position="669"/>
        <end position="748"/>
    </location>
</feature>
<feature type="compositionally biased region" description="Low complexity" evidence="9">
    <location>
        <begin position="516"/>
        <end position="527"/>
    </location>
</feature>
<feature type="domain" description="CheW-like" evidence="12">
    <location>
        <begin position="2143"/>
        <end position="2276"/>
    </location>
</feature>
<dbReference type="InterPro" id="IPR036890">
    <property type="entry name" value="HATPase_C_sf"/>
</dbReference>
<dbReference type="Pfam" id="PF01627">
    <property type="entry name" value="Hpt"/>
    <property type="match status" value="4"/>
</dbReference>
<feature type="domain" description="HPt" evidence="13">
    <location>
        <begin position="970"/>
        <end position="1069"/>
    </location>
</feature>
<dbReference type="PANTHER" id="PTHR43395">
    <property type="entry name" value="SENSOR HISTIDINE KINASE CHEA"/>
    <property type="match status" value="1"/>
</dbReference>
<dbReference type="SUPFAM" id="SSF50341">
    <property type="entry name" value="CheW-like"/>
    <property type="match status" value="1"/>
</dbReference>
<feature type="region of interest" description="Disordered" evidence="9">
    <location>
        <begin position="1545"/>
        <end position="1615"/>
    </location>
</feature>
<keyword evidence="5" id="KW-0418">Kinase</keyword>
<dbReference type="Pfam" id="PF02895">
    <property type="entry name" value="H-kinase_dim"/>
    <property type="match status" value="1"/>
</dbReference>
<dbReference type="Gene3D" id="2.30.30.40">
    <property type="entry name" value="SH3 Domains"/>
    <property type="match status" value="1"/>
</dbReference>
<evidence type="ECO:0000256" key="3">
    <source>
        <dbReference type="ARBA" id="ARBA00022553"/>
    </source>
</evidence>
<sequence length="2418" mass="255655">MSALRDAMSHAALGWVKPELDETLRQVRGEIEYFVEDPADTSRMRFCAGYLHQVQGTLRMVELYAPAMVAEELELLAIAVQNGQVPDRDEACATLMRGTVLLPDYLERLQDGHRDIPIVLLPLLNEIRASRGEPGLSEGALFALSPDASAATEAELDHARGSLSGRNRELLDTVGTAIKEELLRVKDALDLHLRTGGDVAALQTQVDELGSVADTLGVMGLGVARGVVVQQRDALRSIVDGERQADEGLLLDIAGALLYVDASLDDQVAYLGASAGIHDDASAAEARRTVEVLAHEAIANFAAAREHFVAFIETNWEHERLTEVPRLLGEVAGALRMLELPQPADYLEGVRRYVATELIGKRRVPSGRQLDTLADAMASLEYYLEALRERRPGREEILDITRTSLETLRYWPLPSDAPAPQGAVPQVADAPLLAPVAELGIASADAIADVPSAASAPPPVPSWELAPVADAPIVASTPPPLPGESPQAPQWTLHDAAEAAANAAAAERADADADAEPSAAAVSAAGNDDAPVVVSSPISFDPVAAEQEEWSATVEPLQISTDTLALEGDALRWESAEAAPEQAVAHADAAPASDEAAPASYGFDPVAAEYAEFESVAGHDDPALVIVDTPAAAPTDNVHDDVLVIELEDAPAFAETASDEVHGIVWNDTPATLADDDSDAVAEPGTPTIDLSSSETVFAAEAESAEAPHAQADEAEHADAAAGAEQSPFVDLTWPEPTPEPEAPAPGVHKASIQPIELDAASAAFLAELDAAAAQFDVAAPAGATEATADHAQAPTDAVAAPEAPAPAAIDGGFVDDGGEIDADIREVFLEEFDEELVNLGTLLPAWRASPNHLESLRPIRRVFHTLKGSGRLVGARVLGEFSWKIEGMLNRVLDGSRAASPAVVTMVELAYEVLPQLNAALRGHGVIHADLDAIQAVADRIAAGEDAYYFAAAPAPAVAAPRAGTPASVDSVLREILEAEVGTHLETVRDWLQHAPQPATEALLRAVHTMSGAFAMTDVPEITDVTGPAESYVKRLLAAAMVPGADGVRALDDAAQAIAATIEELQAPSPVIPPFTELAQRLQALVATLPEVQWPSVAHDEEDEDEPQPHADAGLDAQLLQAVELTSADDLSAYLGDARHLDAAGTDDHAAADHVAESAATDAFVAHAVDAPSAFDAAQSHATGEDSADGVVSTAPALDDHDASANEEDGIAAAGVAQEAEAAEGSDVIAEAPADSEPAAIGADEQALLAQDGKLDELTVDAPLAEERVPADSELPPPVEAPVETQEQGVAADDGATHDDTHHGEHREDPQGAHDQAGHAEGEPVADAHDQGEHDQERDPQGYAFYAEPVQPSTQWHGSEPVSANDDAEPLLAADDAAAHADTAAHAHDNVDAAAQSQHETVDQGADGDAAQTDIETHPADAEANDAHDRASSSHDEDAAHAASELADTDAEAALGTTTDAEAAHSTETADAPASDAGYEGDASFDAAPVEASYAHEAHAEEQHSTDQEHASAADAAHEGDAGADAPPAEAAYADEAHVDATQATDSADAAPDHAEHAGDPGDVADAQAEPAYAEAAEPTETETGDEHHPPAAASDEPAFAETSQHDTASAESSDLAAVDLGPLDFADLDRELVDIFVEEGKDLLDHCDRLIAELRAAPQDRDALAGLQRDLHTLKGGARMAGVNPIGDLGHGIESLLEAVAANRTELDRSDVQLLERGFDRLHQLLTLTGNHRAVAMPLDLIGRFDARTHGRSLPLAADGIDAAAETATDADVAAMIQAAVDPASVPAPAPAPLSAPLPVDGTLDEESMIARPMQEQVRVRADLLDRLVNHAGEVAIYRSRLEQQLGAFRGAMSELDRTNARLRDQLRRLDLETEAQIVARYQREQDQSEQSFDPLELDRFSTLQQLSRALNESAADLGGLQGVLDDLARQYDGLLQQQSRVSSELQDGLMRARMVPFDGLVPRLRRVVRQAASETGKQVHLTLEGTHGELDRNVLDRMIAPLEHMLRNSVAHGLETPEQRRAAGKAEEGSIAIRLRREGSEIVLEVADDGAGLNRDAIRHRAEQRGLIAIGAALSDEELDSLIFAPGFSTYDQVSQLAGRGVGMDVVRNEVRQLGGSVDIHSVWGQGVTFTLRLPQTLAVTQAVFVQIGETTFAVPVASVSGIGRISRERFEAADGGYHYSGEEFALHDLGSLVGQAPARAEGQAQVPLLLVRAGDLRAAVAIDQVLGNREIVVKPVGLQIASVPGIYGATITGDGRVVVILDVAPLVRRYLAQPARPVVEAAPAEQRRVPLVMVVDDSLTMRKVTGRVLERHNFDVIVARDGIEALERLEERVPDLMLLDIEMPRMDGYELATAMRADPRYKSVPIVMITSRSGEKHRQRAFEIGVQRYLGKPYQELDLMRNVYDLLGIARVRE</sequence>
<dbReference type="InterPro" id="IPR005467">
    <property type="entry name" value="His_kinase_dom"/>
</dbReference>
<dbReference type="SUPFAM" id="SSF55874">
    <property type="entry name" value="ATPase domain of HSP90 chaperone/DNA topoisomerase II/histidine kinase"/>
    <property type="match status" value="1"/>
</dbReference>
<feature type="modified residue" description="Phosphohistidine" evidence="7">
    <location>
        <position position="865"/>
    </location>
</feature>
<evidence type="ECO:0000313" key="14">
    <source>
        <dbReference type="EMBL" id="MBN6104242.1"/>
    </source>
</evidence>
<feature type="compositionally biased region" description="Basic and acidic residues" evidence="9">
    <location>
        <begin position="1423"/>
        <end position="1441"/>
    </location>
</feature>
<feature type="region of interest" description="Disordered" evidence="9">
    <location>
        <begin position="1423"/>
        <end position="1446"/>
    </location>
</feature>
<dbReference type="PROSITE" id="PS50109">
    <property type="entry name" value="HIS_KIN"/>
    <property type="match status" value="1"/>
</dbReference>
<dbReference type="Proteomes" id="UP000695802">
    <property type="component" value="Unassembled WGS sequence"/>
</dbReference>
<organism evidence="14 15">
    <name type="scientific">Xanthomonas bonasiae</name>
    <dbReference type="NCBI Taxonomy" id="2810351"/>
    <lineage>
        <taxon>Bacteria</taxon>
        <taxon>Pseudomonadati</taxon>
        <taxon>Pseudomonadota</taxon>
        <taxon>Gammaproteobacteria</taxon>
        <taxon>Lysobacterales</taxon>
        <taxon>Lysobacteraceae</taxon>
        <taxon>Xanthomonas</taxon>
    </lineage>
</organism>
<dbReference type="SMART" id="SM00260">
    <property type="entry name" value="CheW"/>
    <property type="match status" value="1"/>
</dbReference>
<dbReference type="EC" id="2.7.13.3" evidence="2"/>
<dbReference type="PRINTS" id="PR00344">
    <property type="entry name" value="BCTRLSENSOR"/>
</dbReference>
<feature type="domain" description="HPt" evidence="13">
    <location>
        <begin position="1627"/>
        <end position="1731"/>
    </location>
</feature>
<evidence type="ECO:0000259" key="10">
    <source>
        <dbReference type="PROSITE" id="PS50109"/>
    </source>
</evidence>
<feature type="region of interest" description="Disordered" evidence="9">
    <location>
        <begin position="1460"/>
        <end position="1483"/>
    </location>
</feature>
<feature type="domain" description="Response regulatory" evidence="11">
    <location>
        <begin position="2295"/>
        <end position="2411"/>
    </location>
</feature>
<feature type="compositionally biased region" description="Basic and acidic residues" evidence="9">
    <location>
        <begin position="1552"/>
        <end position="1561"/>
    </location>
</feature>
<comment type="catalytic activity">
    <reaction evidence="1">
        <text>ATP + protein L-histidine = ADP + protein N-phospho-L-histidine.</text>
        <dbReference type="EC" id="2.7.13.3"/>
    </reaction>
</comment>
<feature type="region of interest" description="Disordered" evidence="9">
    <location>
        <begin position="500"/>
        <end position="527"/>
    </location>
</feature>
<dbReference type="PROSITE" id="PS50851">
    <property type="entry name" value="CHEW"/>
    <property type="match status" value="1"/>
</dbReference>
<accession>A0ABS3B6K7</accession>
<dbReference type="InterPro" id="IPR004358">
    <property type="entry name" value="Sig_transdc_His_kin-like_C"/>
</dbReference>
<feature type="domain" description="HPt" evidence="13">
    <location>
        <begin position="818"/>
        <end position="925"/>
    </location>
</feature>
<dbReference type="SMART" id="SM00073">
    <property type="entry name" value="HPT"/>
    <property type="match status" value="2"/>
</dbReference>
<dbReference type="InterPro" id="IPR051315">
    <property type="entry name" value="Bact_Chemotaxis_CheA"/>
</dbReference>
<feature type="domain" description="Histidine kinase" evidence="10">
    <location>
        <begin position="1908"/>
        <end position="2141"/>
    </location>
</feature>
<keyword evidence="15" id="KW-1185">Reference proteome</keyword>
<evidence type="ECO:0000259" key="11">
    <source>
        <dbReference type="PROSITE" id="PS50110"/>
    </source>
</evidence>
<dbReference type="PROSITE" id="PS50894">
    <property type="entry name" value="HPT"/>
    <property type="match status" value="3"/>
</dbReference>
<dbReference type="Pfam" id="PF01584">
    <property type="entry name" value="CheW"/>
    <property type="match status" value="1"/>
</dbReference>
<dbReference type="Pfam" id="PF00072">
    <property type="entry name" value="Response_reg"/>
    <property type="match status" value="1"/>
</dbReference>
<evidence type="ECO:0000256" key="4">
    <source>
        <dbReference type="ARBA" id="ARBA00022679"/>
    </source>
</evidence>
<evidence type="ECO:0000256" key="1">
    <source>
        <dbReference type="ARBA" id="ARBA00000085"/>
    </source>
</evidence>
<feature type="compositionally biased region" description="Polar residues" evidence="9">
    <location>
        <begin position="1603"/>
        <end position="1614"/>
    </location>
</feature>
<feature type="region of interest" description="Disordered" evidence="9">
    <location>
        <begin position="787"/>
        <end position="811"/>
    </location>
</feature>
<evidence type="ECO:0000313" key="15">
    <source>
        <dbReference type="Proteomes" id="UP000695802"/>
    </source>
</evidence>
<dbReference type="CDD" id="cd17546">
    <property type="entry name" value="REC_hyHK_CKI1_RcsC-like"/>
    <property type="match status" value="1"/>
</dbReference>
<dbReference type="EMBL" id="JAFIWB010000027">
    <property type="protein sequence ID" value="MBN6104242.1"/>
    <property type="molecule type" value="Genomic_DNA"/>
</dbReference>
<evidence type="ECO:0000256" key="6">
    <source>
        <dbReference type="ARBA" id="ARBA00023012"/>
    </source>
</evidence>
<dbReference type="Gene3D" id="1.20.120.160">
    <property type="entry name" value="HPT domain"/>
    <property type="match status" value="4"/>
</dbReference>
<dbReference type="PROSITE" id="PS50110">
    <property type="entry name" value="RESPONSE_REGULATORY"/>
    <property type="match status" value="1"/>
</dbReference>
<dbReference type="InterPro" id="IPR037006">
    <property type="entry name" value="CheA-like_homodim_sf"/>
</dbReference>
<feature type="modified residue" description="Phosphohistidine" evidence="7">
    <location>
        <position position="1009"/>
    </location>
</feature>
<dbReference type="InterPro" id="IPR036641">
    <property type="entry name" value="HPT_dom_sf"/>
</dbReference>
<keyword evidence="6" id="KW-0902">Two-component regulatory system</keyword>
<evidence type="ECO:0000259" key="13">
    <source>
        <dbReference type="PROSITE" id="PS50894"/>
    </source>
</evidence>
<gene>
    <name evidence="14" type="ORF">JR064_18935</name>
</gene>
<name>A0ABS3B6K7_9XANT</name>
<dbReference type="Gene3D" id="3.40.50.2300">
    <property type="match status" value="1"/>
</dbReference>
<dbReference type="InterPro" id="IPR001789">
    <property type="entry name" value="Sig_transdc_resp-reg_receiver"/>
</dbReference>
<feature type="region of interest" description="Disordered" evidence="9">
    <location>
        <begin position="1497"/>
        <end position="1528"/>
    </location>
</feature>
<dbReference type="SMART" id="SM00387">
    <property type="entry name" value="HATPase_c"/>
    <property type="match status" value="1"/>
</dbReference>
<feature type="modified residue" description="Phosphohistidine" evidence="7">
    <location>
        <position position="1674"/>
    </location>
</feature>
<evidence type="ECO:0000256" key="8">
    <source>
        <dbReference type="PROSITE-ProRule" id="PRU00169"/>
    </source>
</evidence>
<dbReference type="SMART" id="SM00448">
    <property type="entry name" value="REC"/>
    <property type="match status" value="1"/>
</dbReference>
<proteinExistence type="predicted"/>
<evidence type="ECO:0000256" key="9">
    <source>
        <dbReference type="SAM" id="MobiDB-lite"/>
    </source>
</evidence>
<evidence type="ECO:0000256" key="7">
    <source>
        <dbReference type="PROSITE-ProRule" id="PRU00110"/>
    </source>
</evidence>
<evidence type="ECO:0000256" key="2">
    <source>
        <dbReference type="ARBA" id="ARBA00012438"/>
    </source>
</evidence>
<dbReference type="InterPro" id="IPR003594">
    <property type="entry name" value="HATPase_dom"/>
</dbReference>
<feature type="region of interest" description="Disordered" evidence="9">
    <location>
        <begin position="1268"/>
        <end position="1339"/>
    </location>
</feature>
<reference evidence="14 15" key="1">
    <citation type="submission" date="2021-02" db="EMBL/GenBank/DDBJ databases">
        <title>Taxonomically Unique Crown Gall-Associated Xanthomonas Stains Have Deficiency in Virulence Repertories.</title>
        <authorList>
            <person name="Mafakheri H."/>
            <person name="Taghavi S.M."/>
            <person name="Dimkic I."/>
            <person name="Nemanja K."/>
            <person name="Osdaghi E."/>
        </authorList>
    </citation>
    <scope>NUCLEOTIDE SEQUENCE [LARGE SCALE GENOMIC DNA]</scope>
    <source>
        <strain evidence="14 15">FX4</strain>
    </source>
</reference>
<feature type="compositionally biased region" description="Low complexity" evidence="9">
    <location>
        <begin position="692"/>
        <end position="710"/>
    </location>
</feature>
<dbReference type="PANTHER" id="PTHR43395:SF8">
    <property type="entry name" value="HISTIDINE KINASE"/>
    <property type="match status" value="1"/>
</dbReference>
<dbReference type="CDD" id="cd00088">
    <property type="entry name" value="HPT"/>
    <property type="match status" value="2"/>
</dbReference>
<protein>
    <recommendedName>
        <fullName evidence="2">histidine kinase</fullName>
        <ecNumber evidence="2">2.7.13.3</ecNumber>
    </recommendedName>
</protein>
<feature type="compositionally biased region" description="Low complexity" evidence="9">
    <location>
        <begin position="1566"/>
        <end position="1578"/>
    </location>
</feature>
<comment type="caution">
    <text evidence="14">The sequence shown here is derived from an EMBL/GenBank/DDBJ whole genome shotgun (WGS) entry which is preliminary data.</text>
</comment>
<dbReference type="InterPro" id="IPR002545">
    <property type="entry name" value="CheW-lke_dom"/>
</dbReference>
<dbReference type="SUPFAM" id="SSF52172">
    <property type="entry name" value="CheY-like"/>
    <property type="match status" value="1"/>
</dbReference>
<evidence type="ECO:0000259" key="12">
    <source>
        <dbReference type="PROSITE" id="PS50851"/>
    </source>
</evidence>
<keyword evidence="4" id="KW-0808">Transferase</keyword>
<feature type="modified residue" description="4-aspartylphosphate" evidence="8">
    <location>
        <position position="2344"/>
    </location>
</feature>
<dbReference type="InterPro" id="IPR036061">
    <property type="entry name" value="CheW-like_dom_sf"/>
</dbReference>
<dbReference type="SMART" id="SM01231">
    <property type="entry name" value="H-kinase_dim"/>
    <property type="match status" value="1"/>
</dbReference>
<dbReference type="SUPFAM" id="SSF47226">
    <property type="entry name" value="Histidine-containing phosphotransfer domain, HPT domain"/>
    <property type="match status" value="5"/>
</dbReference>
<dbReference type="InterPro" id="IPR008207">
    <property type="entry name" value="Sig_transdc_His_kin_Hpt_dom"/>
</dbReference>
<feature type="compositionally biased region" description="Basic and acidic residues" evidence="9">
    <location>
        <begin position="1497"/>
        <end position="1522"/>
    </location>
</feature>
<keyword evidence="3 8" id="KW-0597">Phosphoprotein</keyword>
<dbReference type="Gene3D" id="3.30.565.10">
    <property type="entry name" value="Histidine kinase-like ATPase, C-terminal domain"/>
    <property type="match status" value="1"/>
</dbReference>